<protein>
    <submittedName>
        <fullName evidence="1">Uncharacterized protein</fullName>
    </submittedName>
</protein>
<comment type="caution">
    <text evidence="1">The sequence shown here is derived from an EMBL/GenBank/DDBJ whole genome shotgun (WGS) entry which is preliminary data.</text>
</comment>
<dbReference type="AlphaFoldDB" id="A0ABD2LV42"/>
<gene>
    <name evidence="1" type="ORF">niasHT_000497</name>
</gene>
<proteinExistence type="predicted"/>
<sequence>MERMKPRRSLMELNFDFLKTAEIATKAENASFTLDEYAMQNDFLANLHQNGLAFLADYSALWLLGLDMMQTMNNRQLQQEMKLFISRGSNCTMEALIQGQFPLIGDGQMMRQYFAKTDVCVCVW</sequence>
<organism evidence="1 2">
    <name type="scientific">Heterodera trifolii</name>
    <dbReference type="NCBI Taxonomy" id="157864"/>
    <lineage>
        <taxon>Eukaryota</taxon>
        <taxon>Metazoa</taxon>
        <taxon>Ecdysozoa</taxon>
        <taxon>Nematoda</taxon>
        <taxon>Chromadorea</taxon>
        <taxon>Rhabditida</taxon>
        <taxon>Tylenchina</taxon>
        <taxon>Tylenchomorpha</taxon>
        <taxon>Tylenchoidea</taxon>
        <taxon>Heteroderidae</taxon>
        <taxon>Heteroderinae</taxon>
        <taxon>Heterodera</taxon>
    </lineage>
</organism>
<evidence type="ECO:0000313" key="1">
    <source>
        <dbReference type="EMBL" id="KAL3118737.1"/>
    </source>
</evidence>
<accession>A0ABD2LV42</accession>
<reference evidence="1 2" key="1">
    <citation type="submission" date="2024-10" db="EMBL/GenBank/DDBJ databases">
        <authorList>
            <person name="Kim D."/>
        </authorList>
    </citation>
    <scope>NUCLEOTIDE SEQUENCE [LARGE SCALE GENOMIC DNA]</scope>
    <source>
        <strain evidence="1">BH-2024</strain>
    </source>
</reference>
<dbReference type="EMBL" id="JBICBT010000264">
    <property type="protein sequence ID" value="KAL3118737.1"/>
    <property type="molecule type" value="Genomic_DNA"/>
</dbReference>
<evidence type="ECO:0000313" key="2">
    <source>
        <dbReference type="Proteomes" id="UP001620626"/>
    </source>
</evidence>
<keyword evidence="2" id="KW-1185">Reference proteome</keyword>
<name>A0ABD2LV42_9BILA</name>
<dbReference type="Proteomes" id="UP001620626">
    <property type="component" value="Unassembled WGS sequence"/>
</dbReference>